<evidence type="ECO:0000313" key="3">
    <source>
        <dbReference type="EMBL" id="GFH48407.1"/>
    </source>
</evidence>
<keyword evidence="2" id="KW-1133">Transmembrane helix</keyword>
<sequence length="316" mass="35947">MQVYTAIPLGAMENSNNSSSDEGFMSRVRSRNGKLKVLIGLLLVIVTLVIIVVSTQPHHHSHHHHKQHKNLVQYHTQYPYSAHEESRMQKMMQQRENIVQSPGPRYLRSSPVVVVVTKSTPSSPRMLDMMSPSQQLMNSHNMNMSFESLFEHDMNSSIQSMMNMMNVMEQEMMRDFNHMNRVLDAVIGESPSVEDHFMRPCSMRMPQLVQVLNEPKVDADAVPVTAVTSNEEKQKNTDQDFIKTKAETVDVVEKEDTITTTTDNNSENIEFPDEDSLPDFNAEFPDEDSLPDFDGAEEHMAVPELVSDLSAVEDLR</sequence>
<comment type="caution">
    <text evidence="3">The sequence shown here is derived from an EMBL/GenBank/DDBJ whole genome shotgun (WGS) entry which is preliminary data.</text>
</comment>
<evidence type="ECO:0000256" key="2">
    <source>
        <dbReference type="SAM" id="Phobius"/>
    </source>
</evidence>
<keyword evidence="4" id="KW-1185">Reference proteome</keyword>
<evidence type="ECO:0000313" key="4">
    <source>
        <dbReference type="Proteomes" id="UP001054902"/>
    </source>
</evidence>
<evidence type="ECO:0000256" key="1">
    <source>
        <dbReference type="SAM" id="MobiDB-lite"/>
    </source>
</evidence>
<protein>
    <submittedName>
        <fullName evidence="3">Uncharacterized protein</fullName>
    </submittedName>
</protein>
<feature type="region of interest" description="Disordered" evidence="1">
    <location>
        <begin position="257"/>
        <end position="294"/>
    </location>
</feature>
<dbReference type="EMBL" id="BLLK01000027">
    <property type="protein sequence ID" value="GFH48407.1"/>
    <property type="molecule type" value="Genomic_DNA"/>
</dbReference>
<reference evidence="3 4" key="1">
    <citation type="journal article" date="2021" name="Sci. Rep.">
        <title>The genome of the diatom Chaetoceros tenuissimus carries an ancient integrated fragment of an extant virus.</title>
        <authorList>
            <person name="Hongo Y."/>
            <person name="Kimura K."/>
            <person name="Takaki Y."/>
            <person name="Yoshida Y."/>
            <person name="Baba S."/>
            <person name="Kobayashi G."/>
            <person name="Nagasaki K."/>
            <person name="Hano T."/>
            <person name="Tomaru Y."/>
        </authorList>
    </citation>
    <scope>NUCLEOTIDE SEQUENCE [LARGE SCALE GENOMIC DNA]</scope>
    <source>
        <strain evidence="3 4">NIES-3715</strain>
    </source>
</reference>
<dbReference type="Proteomes" id="UP001054902">
    <property type="component" value="Unassembled WGS sequence"/>
</dbReference>
<feature type="compositionally biased region" description="Polar residues" evidence="1">
    <location>
        <begin position="258"/>
        <end position="268"/>
    </location>
</feature>
<dbReference type="AlphaFoldDB" id="A0AAD3H2P9"/>
<keyword evidence="2" id="KW-0472">Membrane</keyword>
<gene>
    <name evidence="3" type="ORF">CTEN210_04883</name>
</gene>
<feature type="compositionally biased region" description="Acidic residues" evidence="1">
    <location>
        <begin position="284"/>
        <end position="294"/>
    </location>
</feature>
<organism evidence="3 4">
    <name type="scientific">Chaetoceros tenuissimus</name>
    <dbReference type="NCBI Taxonomy" id="426638"/>
    <lineage>
        <taxon>Eukaryota</taxon>
        <taxon>Sar</taxon>
        <taxon>Stramenopiles</taxon>
        <taxon>Ochrophyta</taxon>
        <taxon>Bacillariophyta</taxon>
        <taxon>Coscinodiscophyceae</taxon>
        <taxon>Chaetocerotophycidae</taxon>
        <taxon>Chaetocerotales</taxon>
        <taxon>Chaetocerotaceae</taxon>
        <taxon>Chaetoceros</taxon>
    </lineage>
</organism>
<name>A0AAD3H2P9_9STRA</name>
<proteinExistence type="predicted"/>
<accession>A0AAD3H2P9</accession>
<keyword evidence="2" id="KW-0812">Transmembrane</keyword>
<feature type="transmembrane region" description="Helical" evidence="2">
    <location>
        <begin position="35"/>
        <end position="53"/>
    </location>
</feature>